<dbReference type="Pfam" id="PF23562">
    <property type="entry name" value="AMP-binding_C_3"/>
    <property type="match status" value="1"/>
</dbReference>
<dbReference type="eggNOG" id="KOG1178">
    <property type="taxonomic scope" value="Eukaryota"/>
</dbReference>
<organism evidence="5 6">
    <name type="scientific">Cyphellophora europaea (strain CBS 101466)</name>
    <name type="common">Phialophora europaea</name>
    <dbReference type="NCBI Taxonomy" id="1220924"/>
    <lineage>
        <taxon>Eukaryota</taxon>
        <taxon>Fungi</taxon>
        <taxon>Dikarya</taxon>
        <taxon>Ascomycota</taxon>
        <taxon>Pezizomycotina</taxon>
        <taxon>Eurotiomycetes</taxon>
        <taxon>Chaetothyriomycetidae</taxon>
        <taxon>Chaetothyriales</taxon>
        <taxon>Cyphellophoraceae</taxon>
        <taxon>Cyphellophora</taxon>
    </lineage>
</organism>
<evidence type="ECO:0000313" key="6">
    <source>
        <dbReference type="Proteomes" id="UP000030752"/>
    </source>
</evidence>
<feature type="region of interest" description="Disordered" evidence="3">
    <location>
        <begin position="390"/>
        <end position="410"/>
    </location>
</feature>
<dbReference type="Pfam" id="PF00501">
    <property type="entry name" value="AMP-binding"/>
    <property type="match status" value="1"/>
</dbReference>
<dbReference type="InterPro" id="IPR051414">
    <property type="entry name" value="Adenylate-forming_Reductase"/>
</dbReference>
<dbReference type="STRING" id="1220924.W2RWC7"/>
<dbReference type="Gene3D" id="3.40.50.12780">
    <property type="entry name" value="N-terminal domain of ligase-like"/>
    <property type="match status" value="1"/>
</dbReference>
<dbReference type="GeneID" id="19971682"/>
<accession>W2RWC7</accession>
<feature type="domain" description="Carrier" evidence="4">
    <location>
        <begin position="564"/>
        <end position="644"/>
    </location>
</feature>
<evidence type="ECO:0000256" key="3">
    <source>
        <dbReference type="SAM" id="MobiDB-lite"/>
    </source>
</evidence>
<evidence type="ECO:0000259" key="4">
    <source>
        <dbReference type="PROSITE" id="PS50075"/>
    </source>
</evidence>
<dbReference type="InterPro" id="IPR042099">
    <property type="entry name" value="ANL_N_sf"/>
</dbReference>
<dbReference type="InterPro" id="IPR009081">
    <property type="entry name" value="PP-bd_ACP"/>
</dbReference>
<name>W2RWC7_CYPE1</name>
<keyword evidence="6" id="KW-1185">Reference proteome</keyword>
<protein>
    <recommendedName>
        <fullName evidence="4">Carrier domain-containing protein</fullName>
    </recommendedName>
</protein>
<dbReference type="PANTHER" id="PTHR43439">
    <property type="entry name" value="PHENYLACETATE-COENZYME A LIGASE"/>
    <property type="match status" value="1"/>
</dbReference>
<dbReference type="OrthoDB" id="429813at2759"/>
<dbReference type="PROSITE" id="PS50075">
    <property type="entry name" value="CARRIER"/>
    <property type="match status" value="1"/>
</dbReference>
<dbReference type="PROSITE" id="PS00455">
    <property type="entry name" value="AMP_BINDING"/>
    <property type="match status" value="1"/>
</dbReference>
<dbReference type="HOGENOM" id="CLU_002220_2_1_1"/>
<gene>
    <name evidence="5" type="ORF">HMPREF1541_04343</name>
</gene>
<dbReference type="InterPro" id="IPR036291">
    <property type="entry name" value="NAD(P)-bd_dom_sf"/>
</dbReference>
<reference evidence="5 6" key="1">
    <citation type="submission" date="2013-03" db="EMBL/GenBank/DDBJ databases">
        <title>The Genome Sequence of Phialophora europaea CBS 101466.</title>
        <authorList>
            <consortium name="The Broad Institute Genomics Platform"/>
            <person name="Cuomo C."/>
            <person name="de Hoog S."/>
            <person name="Gorbushina A."/>
            <person name="Walker B."/>
            <person name="Young S.K."/>
            <person name="Zeng Q."/>
            <person name="Gargeya S."/>
            <person name="Fitzgerald M."/>
            <person name="Haas B."/>
            <person name="Abouelleil A."/>
            <person name="Allen A.W."/>
            <person name="Alvarado L."/>
            <person name="Arachchi H.M."/>
            <person name="Berlin A.M."/>
            <person name="Chapman S.B."/>
            <person name="Gainer-Dewar J."/>
            <person name="Goldberg J."/>
            <person name="Griggs A."/>
            <person name="Gujja S."/>
            <person name="Hansen M."/>
            <person name="Howarth C."/>
            <person name="Imamovic A."/>
            <person name="Ireland A."/>
            <person name="Larimer J."/>
            <person name="McCowan C."/>
            <person name="Murphy C."/>
            <person name="Pearson M."/>
            <person name="Poon T.W."/>
            <person name="Priest M."/>
            <person name="Roberts A."/>
            <person name="Saif S."/>
            <person name="Shea T."/>
            <person name="Sisk P."/>
            <person name="Sykes S."/>
            <person name="Wortman J."/>
            <person name="Nusbaum C."/>
            <person name="Birren B."/>
        </authorList>
    </citation>
    <scope>NUCLEOTIDE SEQUENCE [LARGE SCALE GENOMIC DNA]</scope>
    <source>
        <strain evidence="5 6">CBS 101466</strain>
    </source>
</reference>
<dbReference type="PANTHER" id="PTHR43439:SF2">
    <property type="entry name" value="ENZYME, PUTATIVE (JCVI)-RELATED"/>
    <property type="match status" value="1"/>
</dbReference>
<dbReference type="EMBL" id="KB822720">
    <property type="protein sequence ID" value="ETN40068.1"/>
    <property type="molecule type" value="Genomic_DNA"/>
</dbReference>
<feature type="compositionally biased region" description="Polar residues" evidence="3">
    <location>
        <begin position="392"/>
        <end position="403"/>
    </location>
</feature>
<dbReference type="AlphaFoldDB" id="W2RWC7"/>
<dbReference type="SUPFAM" id="SSF47336">
    <property type="entry name" value="ACP-like"/>
    <property type="match status" value="1"/>
</dbReference>
<dbReference type="Pfam" id="PF00550">
    <property type="entry name" value="PP-binding"/>
    <property type="match status" value="1"/>
</dbReference>
<evidence type="ECO:0000256" key="2">
    <source>
        <dbReference type="ARBA" id="ARBA00022553"/>
    </source>
</evidence>
<keyword evidence="1" id="KW-0596">Phosphopantetheine</keyword>
<dbReference type="Pfam" id="PF07993">
    <property type="entry name" value="NAD_binding_4"/>
    <property type="match status" value="1"/>
</dbReference>
<dbReference type="Proteomes" id="UP000030752">
    <property type="component" value="Unassembled WGS sequence"/>
</dbReference>
<dbReference type="InterPro" id="IPR036736">
    <property type="entry name" value="ACP-like_sf"/>
</dbReference>
<dbReference type="SUPFAM" id="SSF51735">
    <property type="entry name" value="NAD(P)-binding Rossmann-fold domains"/>
    <property type="match status" value="1"/>
</dbReference>
<sequence length="1124" mass="122201">MSTTVTLTAPVAEFTAQVQSTKPQKLPPAEYRTIDGLLKAHAAEPSNAPLLAYPVKGVSDFEEYTGKDLDRFTDAAVAKYISHGIAPVDPSLPEAPVMALLAPSSLEVYISIFALNRLGYAILFLSTRLAAEAYIQLMIMANCDRIIAAPTFQTMVSEIQKAHPCSSYPLLARADYRHVTSPPAFVRSSVDPVKEGNKMGWIIHSSGSTGFPKPIILTNMQCLANFYKGLGLKAFCVSPLFHSQALMECGRALYARKPMYLGNYAFPVTAKNLIEAMSVAKPELFNVVPYVLKLMAETEAGIAQLQKAELVLYAGSACPDALGNRLVAAGINLVANYGATETGFIMNSSRPAGDLEWDYMRLHYPISKHVLMDEISPGVFECVGLDGLPSKGPSNSDDPPNSFRTRDLFTRHPDPAKSNFYKYLSRLDDRLTLVNSEKVLPLPIEGRIRQDRLVGEAAVFGAGRSVPGVIVFRNAHSAHLSDADFLSAIQPSIDAANAAAESFSRIPQELIIPMHADVAYPKTDKGTFIRAQLYQVFATAIDAAYAAFEDTSPSAMDSSSLLELSIPELESFLMSTFATTLNTPLPSPTSDIFSCGIDSLQTTRLYSLIRKHLSLGDNASKLSTNVVFETGNVAALARHLYSLRTGEPEEDPAGSVTTTMQELISQYSVFTPHEPANWPTPDRTNNAVILLTGCTGSLGAYIAASLLSRPGVSHVYALVRAPSAAAARTRVLSQLHSRGIDLPASLLDKLTCLPSDLSLPTLGLSETHLTLLRTSLTHVIHCAWPVNFNLPLPAFAPSLASIQNLINLCTSVQLATPAAFYFCSSVSAASGTPRPAIVRETRVPDLAHAQTMGYGQAKLCGERITEAASSFQGGSTRMQSRVMRVGQLSGDLERGAWNATEAVALLVRCAAQDGLRCLPRLDERVSWLPVDVCAEAIVVLALGGGDVARRAQHQGQEHEYQQEHQQEQEQEHDRDHAHDDQSEPDLVYNVLNPHTLHWTYDVLPALRRTALLPHFDEVSPAEWLRRLREASQDAEANPSLKLLGFWEGKYGHAREAGFERGIDSGMEGGRQNGLEFETVRTVRDAPVVASAGREVLLKHGPDGYVSKLVGCWLKDWGMEPLEGS</sequence>
<feature type="region of interest" description="Disordered" evidence="3">
    <location>
        <begin position="950"/>
        <end position="981"/>
    </location>
</feature>
<dbReference type="SUPFAM" id="SSF56801">
    <property type="entry name" value="Acetyl-CoA synthetase-like"/>
    <property type="match status" value="1"/>
</dbReference>
<proteinExistence type="predicted"/>
<keyword evidence="2" id="KW-0597">Phosphoprotein</keyword>
<feature type="compositionally biased region" description="Basic and acidic residues" evidence="3">
    <location>
        <begin position="955"/>
        <end position="981"/>
    </location>
</feature>
<evidence type="ECO:0000256" key="1">
    <source>
        <dbReference type="ARBA" id="ARBA00022450"/>
    </source>
</evidence>
<dbReference type="RefSeq" id="XP_008716911.1">
    <property type="nucleotide sequence ID" value="XM_008718689.1"/>
</dbReference>
<evidence type="ECO:0000313" key="5">
    <source>
        <dbReference type="EMBL" id="ETN40068.1"/>
    </source>
</evidence>
<dbReference type="InterPro" id="IPR020845">
    <property type="entry name" value="AMP-binding_CS"/>
</dbReference>
<dbReference type="InParanoid" id="W2RWC7"/>
<dbReference type="Gene3D" id="1.10.1200.10">
    <property type="entry name" value="ACP-like"/>
    <property type="match status" value="1"/>
</dbReference>
<dbReference type="InterPro" id="IPR000873">
    <property type="entry name" value="AMP-dep_synth/lig_dom"/>
</dbReference>
<dbReference type="Gene3D" id="3.40.50.720">
    <property type="entry name" value="NAD(P)-binding Rossmann-like Domain"/>
    <property type="match status" value="1"/>
</dbReference>
<dbReference type="InterPro" id="IPR013120">
    <property type="entry name" value="FAR_NAD-bd"/>
</dbReference>
<dbReference type="VEuPathDB" id="FungiDB:HMPREF1541_04343"/>